<comment type="subcellular location">
    <subcellularLocation>
        <location evidence="1">Membrane</location>
    </subcellularLocation>
</comment>
<dbReference type="Proteomes" id="UP000193067">
    <property type="component" value="Unassembled WGS sequence"/>
</dbReference>
<dbReference type="GO" id="GO:0005789">
    <property type="term" value="C:endoplasmic reticulum membrane"/>
    <property type="evidence" value="ECO:0007669"/>
    <property type="project" value="TreeGrafter"/>
</dbReference>
<dbReference type="InterPro" id="IPR045888">
    <property type="entry name" value="Erv"/>
</dbReference>
<evidence type="ECO:0000256" key="5">
    <source>
        <dbReference type="SAM" id="MobiDB-lite"/>
    </source>
</evidence>
<sequence length="537" mass="57618">MVPAPLAQFDAFPKVPSTYKTRSESRGFLTIFVAFVAFLLVLNDIGEYIWGWPDYEFGVDTDPSNSLDINVDMVVNMPCQYLSVDLRDAVGDRLYLSDGFRRDGTKFDIGQATTLKEHAEALSARQAVAQSRSSRGFFDVLLRRAGNRYKPTYNYQPDGSACRVFGTITAKRVTANLHVTTLGHGYASAQHVDHHAMNLSHVITEFSFGPYFPDITQPLDNSFELTHEPFVAYQYFLHVVPTTYIAPRSKPLHTHQYSVTHYTRVLDHHRGTPGIFFKFDLDPLKLTIHQRTTTLTQLIIRCVGVIGGVFVCMGYAVKITGHAVDAVTGADKTNGIVAAESTSISGNLRKRFGSADLRLRPSNRVVRQGSGWVVEGGSPYGSYTGTPVSASFASPQPSPYAPSYPGSPNPAPPTPGGAATYGLGIGASPILGARPGLSPSSRPTSWVGSAPSSSIPTAATLGSPYTPNGSGMSTPNTPNLYSHFPPTPNTANGSTMGTFAAQQSNGPPMARRESGLRHASNGSANGNGHAGAAKKDD</sequence>
<dbReference type="GO" id="GO:0006890">
    <property type="term" value="P:retrograde vesicle-mediated transport, Golgi to endoplasmic reticulum"/>
    <property type="evidence" value="ECO:0007669"/>
    <property type="project" value="TreeGrafter"/>
</dbReference>
<feature type="domain" description="Endoplasmic reticulum vesicle transporter N-terminal" evidence="8">
    <location>
        <begin position="6"/>
        <end position="93"/>
    </location>
</feature>
<dbReference type="GO" id="GO:0030134">
    <property type="term" value="C:COPII-coated ER to Golgi transport vesicle"/>
    <property type="evidence" value="ECO:0007669"/>
    <property type="project" value="TreeGrafter"/>
</dbReference>
<dbReference type="PANTHER" id="PTHR10984:SF81">
    <property type="entry name" value="ER-DERIVED VESICLES PROTEIN ERV41"/>
    <property type="match status" value="1"/>
</dbReference>
<feature type="compositionally biased region" description="Polar residues" evidence="5">
    <location>
        <begin position="438"/>
        <end position="447"/>
    </location>
</feature>
<feature type="compositionally biased region" description="Polar residues" evidence="5">
    <location>
        <begin position="489"/>
        <end position="506"/>
    </location>
</feature>
<feature type="compositionally biased region" description="Low complexity" evidence="5">
    <location>
        <begin position="449"/>
        <end position="460"/>
    </location>
</feature>
<dbReference type="AlphaFoldDB" id="A0A1Y2I723"/>
<evidence type="ECO:0000256" key="2">
    <source>
        <dbReference type="ARBA" id="ARBA00022692"/>
    </source>
</evidence>
<dbReference type="GO" id="GO:0006888">
    <property type="term" value="P:endoplasmic reticulum to Golgi vesicle-mediated transport"/>
    <property type="evidence" value="ECO:0007669"/>
    <property type="project" value="TreeGrafter"/>
</dbReference>
<feature type="compositionally biased region" description="Pro residues" evidence="5">
    <location>
        <begin position="396"/>
        <end position="415"/>
    </location>
</feature>
<evidence type="ECO:0000313" key="9">
    <source>
        <dbReference type="EMBL" id="OSC96947.1"/>
    </source>
</evidence>
<evidence type="ECO:0000259" key="7">
    <source>
        <dbReference type="Pfam" id="PF07970"/>
    </source>
</evidence>
<keyword evidence="4 6" id="KW-0472">Membrane</keyword>
<dbReference type="Pfam" id="PF07970">
    <property type="entry name" value="COPIIcoated_ERV"/>
    <property type="match status" value="1"/>
</dbReference>
<dbReference type="EMBL" id="KZ084161">
    <property type="protein sequence ID" value="OSC96947.1"/>
    <property type="molecule type" value="Genomic_DNA"/>
</dbReference>
<evidence type="ECO:0000259" key="8">
    <source>
        <dbReference type="Pfam" id="PF13850"/>
    </source>
</evidence>
<name>A0A1Y2I723_TRAC3</name>
<dbReference type="InterPro" id="IPR012936">
    <property type="entry name" value="Erv_C"/>
</dbReference>
<reference evidence="9 10" key="1">
    <citation type="journal article" date="2015" name="Biotechnol. Biofuels">
        <title>Enhanced degradation of softwood versus hardwood by the white-rot fungus Pycnoporus coccineus.</title>
        <authorList>
            <person name="Couturier M."/>
            <person name="Navarro D."/>
            <person name="Chevret D."/>
            <person name="Henrissat B."/>
            <person name="Piumi F."/>
            <person name="Ruiz-Duenas F.J."/>
            <person name="Martinez A.T."/>
            <person name="Grigoriev I.V."/>
            <person name="Riley R."/>
            <person name="Lipzen A."/>
            <person name="Berrin J.G."/>
            <person name="Master E.R."/>
            <person name="Rosso M.N."/>
        </authorList>
    </citation>
    <scope>NUCLEOTIDE SEQUENCE [LARGE SCALE GENOMIC DNA]</scope>
    <source>
        <strain evidence="9 10">BRFM310</strain>
    </source>
</reference>
<keyword evidence="2 6" id="KW-0812">Transmembrane</keyword>
<feature type="compositionally biased region" description="Low complexity" evidence="5">
    <location>
        <begin position="518"/>
        <end position="531"/>
    </location>
</feature>
<evidence type="ECO:0000256" key="6">
    <source>
        <dbReference type="SAM" id="Phobius"/>
    </source>
</evidence>
<evidence type="ECO:0000313" key="10">
    <source>
        <dbReference type="Proteomes" id="UP000193067"/>
    </source>
</evidence>
<dbReference type="InterPro" id="IPR039542">
    <property type="entry name" value="Erv_N"/>
</dbReference>
<feature type="region of interest" description="Disordered" evidence="5">
    <location>
        <begin position="391"/>
        <end position="537"/>
    </location>
</feature>
<evidence type="ECO:0000256" key="3">
    <source>
        <dbReference type="ARBA" id="ARBA00022989"/>
    </source>
</evidence>
<feature type="transmembrane region" description="Helical" evidence="6">
    <location>
        <begin position="25"/>
        <end position="42"/>
    </location>
</feature>
<dbReference type="GO" id="GO:0000139">
    <property type="term" value="C:Golgi membrane"/>
    <property type="evidence" value="ECO:0007669"/>
    <property type="project" value="TreeGrafter"/>
</dbReference>
<gene>
    <name evidence="9" type="ORF">PYCCODRAFT_1440641</name>
</gene>
<dbReference type="PANTHER" id="PTHR10984">
    <property type="entry name" value="ENDOPLASMIC RETICULUM-GOLGI INTERMEDIATE COMPARTMENT PROTEIN"/>
    <property type="match status" value="1"/>
</dbReference>
<keyword evidence="10" id="KW-1185">Reference proteome</keyword>
<keyword evidence="3 6" id="KW-1133">Transmembrane helix</keyword>
<organism evidence="9 10">
    <name type="scientific">Trametes coccinea (strain BRFM310)</name>
    <name type="common">Pycnoporus coccineus</name>
    <dbReference type="NCBI Taxonomy" id="1353009"/>
    <lineage>
        <taxon>Eukaryota</taxon>
        <taxon>Fungi</taxon>
        <taxon>Dikarya</taxon>
        <taxon>Basidiomycota</taxon>
        <taxon>Agaricomycotina</taxon>
        <taxon>Agaricomycetes</taxon>
        <taxon>Polyporales</taxon>
        <taxon>Polyporaceae</taxon>
        <taxon>Trametes</taxon>
    </lineage>
</organism>
<feature type="compositionally biased region" description="Polar residues" evidence="5">
    <location>
        <begin position="463"/>
        <end position="480"/>
    </location>
</feature>
<feature type="domain" description="Endoplasmic reticulum vesicle transporter C-terminal" evidence="7">
    <location>
        <begin position="151"/>
        <end position="314"/>
    </location>
</feature>
<evidence type="ECO:0000256" key="4">
    <source>
        <dbReference type="ARBA" id="ARBA00023136"/>
    </source>
</evidence>
<proteinExistence type="predicted"/>
<dbReference type="OrthoDB" id="5541786at2759"/>
<evidence type="ECO:0000256" key="1">
    <source>
        <dbReference type="ARBA" id="ARBA00004370"/>
    </source>
</evidence>
<dbReference type="Pfam" id="PF13850">
    <property type="entry name" value="ERGIC_N"/>
    <property type="match status" value="1"/>
</dbReference>
<protein>
    <submittedName>
        <fullName evidence="9">DUF1692-domain-containing protein</fullName>
    </submittedName>
</protein>
<accession>A0A1Y2I723</accession>
<dbReference type="STRING" id="1353009.A0A1Y2I723"/>